<evidence type="ECO:0000313" key="1">
    <source>
        <dbReference type="EMBL" id="AUG88805.1"/>
    </source>
</evidence>
<dbReference type="EMBL" id="MF918373">
    <property type="protein sequence ID" value="AUG88805.1"/>
    <property type="molecule type" value="Genomic_DNA"/>
</dbReference>
<name>A0A2H5BR15_KLEPN</name>
<proteinExistence type="predicted"/>
<accession>A0A2H5BR15</accession>
<evidence type="ECO:0008006" key="2">
    <source>
        <dbReference type="Google" id="ProtNLM"/>
    </source>
</evidence>
<geneLocation type="plasmid" evidence="1">
    <name>p1512-dfrA</name>
</geneLocation>
<sequence length="56" mass="6376">MLFFERNVVHALPTLLEEPVIFLSLASPRRDPEDITFVDPKDGTARTFMARNNESA</sequence>
<organism evidence="1">
    <name type="scientific">Klebsiella pneumoniae</name>
    <dbReference type="NCBI Taxonomy" id="573"/>
    <lineage>
        <taxon>Bacteria</taxon>
        <taxon>Pseudomonadati</taxon>
        <taxon>Pseudomonadota</taxon>
        <taxon>Gammaproteobacteria</taxon>
        <taxon>Enterobacterales</taxon>
        <taxon>Enterobacteriaceae</taxon>
        <taxon>Klebsiella/Raoultella group</taxon>
        <taxon>Klebsiella</taxon>
        <taxon>Klebsiella pneumoniae complex</taxon>
    </lineage>
</organism>
<reference evidence="1" key="1">
    <citation type="submission" date="2017-09" db="EMBL/GenBank/DDBJ databases">
        <title>complete sequence of Klebsiella pneumoniae strain 1512 plasmid p1512-dfrA.</title>
        <authorList>
            <person name="Jiang Z."/>
            <person name="Li M."/>
            <person name="Tong Y.-G."/>
            <person name="Long J."/>
        </authorList>
    </citation>
    <scope>NUCLEOTIDE SEQUENCE</scope>
    <source>
        <plasmid evidence="1">p1512-dfrA</plasmid>
    </source>
</reference>
<keyword evidence="1" id="KW-0614">Plasmid</keyword>
<dbReference type="AlphaFoldDB" id="A0A2H5BR15"/>
<protein>
    <recommendedName>
        <fullName evidence="2">Cupin domain-containing protein</fullName>
    </recommendedName>
</protein>